<feature type="domain" description="DNA polymerase III beta sliding clamp N-terminal" evidence="10">
    <location>
        <begin position="1"/>
        <end position="118"/>
    </location>
</feature>
<dbReference type="EMBL" id="PEUA01000045">
    <property type="protein sequence ID" value="PIV42522.1"/>
    <property type="molecule type" value="Genomic_DNA"/>
</dbReference>
<evidence type="ECO:0000256" key="9">
    <source>
        <dbReference type="PIRNR" id="PIRNR000804"/>
    </source>
</evidence>
<evidence type="ECO:0000256" key="5">
    <source>
        <dbReference type="ARBA" id="ARBA00022695"/>
    </source>
</evidence>
<evidence type="ECO:0000256" key="6">
    <source>
        <dbReference type="ARBA" id="ARBA00022705"/>
    </source>
</evidence>
<dbReference type="CDD" id="cd00140">
    <property type="entry name" value="beta_clamp"/>
    <property type="match status" value="1"/>
</dbReference>
<dbReference type="Pfam" id="PF02768">
    <property type="entry name" value="DNA_pol3_beta_3"/>
    <property type="match status" value="1"/>
</dbReference>
<evidence type="ECO:0000259" key="12">
    <source>
        <dbReference type="Pfam" id="PF02768"/>
    </source>
</evidence>
<keyword evidence="5 9" id="KW-0548">Nucleotidyltransferase</keyword>
<dbReference type="InterPro" id="IPR022635">
    <property type="entry name" value="DNA_polIII_beta_C"/>
</dbReference>
<dbReference type="PANTHER" id="PTHR30478:SF0">
    <property type="entry name" value="BETA SLIDING CLAMP"/>
    <property type="match status" value="1"/>
</dbReference>
<dbReference type="PIRSF" id="PIRSF000804">
    <property type="entry name" value="DNA_pol_III_b"/>
    <property type="match status" value="1"/>
</dbReference>
<accession>A0A2M7D7R3</accession>
<feature type="domain" description="DNA polymerase III beta sliding clamp C-terminal" evidence="12">
    <location>
        <begin position="257"/>
        <end position="381"/>
    </location>
</feature>
<comment type="subunit">
    <text evidence="9">Forms a ring-shaped head-to-tail homodimer around DNA.</text>
</comment>
<organism evidence="13 14">
    <name type="scientific">Candidatus Nealsonbacteria bacterium CG02_land_8_20_14_3_00_40_11</name>
    <dbReference type="NCBI Taxonomy" id="1974700"/>
    <lineage>
        <taxon>Bacteria</taxon>
        <taxon>Candidatus Nealsoniibacteriota</taxon>
    </lineage>
</organism>
<evidence type="ECO:0000313" key="14">
    <source>
        <dbReference type="Proteomes" id="UP000230304"/>
    </source>
</evidence>
<keyword evidence="3 9" id="KW-0963">Cytoplasm</keyword>
<comment type="caution">
    <text evidence="13">The sequence shown here is derived from an EMBL/GenBank/DDBJ whole genome shotgun (WGS) entry which is preliminary data.</text>
</comment>
<comment type="function">
    <text evidence="9">Confers DNA tethering and processivity to DNA polymerases and other proteins. Acts as a clamp, forming a ring around DNA (a reaction catalyzed by the clamp-loading complex) which diffuses in an ATP-independent manner freely and bidirectionally along dsDNA. Initially characterized for its ability to contact the catalytic subunit of DNA polymerase III (Pol III), a complex, multichain enzyme responsible for most of the replicative synthesis in bacteria; Pol III exhibits 3'-5' exonuclease proofreading activity. The beta chain is required for initiation of replication as well as for processivity of DNA replication.</text>
</comment>
<sequence length="384" mass="43840">MKTIILKEKLKEGINVVERVSAKSLNLPILNNVLITAEKNFFKLTATDLEIGINWWTLVKTEREGEIAIPSRILSGFVNFLPNKPVNLEVKDLSLKVECENYQTSIKGSNPEDFPIIPKITTEEGISLKSKIFCQNLKQVVDIASYSSAKPEISGVYFLFQKNLITMTATDSFRLGEKKLYLESRSQSTNISKDYSLILPQRAAREIINIFAEKEGDLKIYFSPNQILFETYLPETPHPQIQLISRLIEGEYPNYQEIIPKKFETRITIQNNEFINQIKLASLFSGKINEIKLKIDPKKNQIDIFSQSPDIGEHHSYLSGEVQGKPCEISFNHRFLLDGLLNISANQEKNQKIVLELINSEKPGIIKPKDDDTYLYLVMPIKTN</sequence>
<evidence type="ECO:0000259" key="10">
    <source>
        <dbReference type="Pfam" id="PF00712"/>
    </source>
</evidence>
<dbReference type="InterPro" id="IPR046938">
    <property type="entry name" value="DNA_clamp_sf"/>
</dbReference>
<feature type="domain" description="DNA polymerase III beta sliding clamp central" evidence="11">
    <location>
        <begin position="128"/>
        <end position="254"/>
    </location>
</feature>
<evidence type="ECO:0000256" key="7">
    <source>
        <dbReference type="ARBA" id="ARBA00022932"/>
    </source>
</evidence>
<keyword evidence="8" id="KW-0238">DNA-binding</keyword>
<comment type="similarity">
    <text evidence="2 9">Belongs to the beta sliding clamp family.</text>
</comment>
<dbReference type="Gene3D" id="3.10.150.10">
    <property type="entry name" value="DNA Polymerase III, subunit A, domain 2"/>
    <property type="match status" value="1"/>
</dbReference>
<dbReference type="GO" id="GO:0003677">
    <property type="term" value="F:DNA binding"/>
    <property type="evidence" value="ECO:0007669"/>
    <property type="project" value="UniProtKB-UniRule"/>
</dbReference>
<dbReference type="GO" id="GO:0003887">
    <property type="term" value="F:DNA-directed DNA polymerase activity"/>
    <property type="evidence" value="ECO:0007669"/>
    <property type="project" value="UniProtKB-UniRule"/>
</dbReference>
<evidence type="ECO:0000256" key="4">
    <source>
        <dbReference type="ARBA" id="ARBA00022679"/>
    </source>
</evidence>
<evidence type="ECO:0000256" key="3">
    <source>
        <dbReference type="ARBA" id="ARBA00022490"/>
    </source>
</evidence>
<keyword evidence="7 9" id="KW-0239">DNA-directed DNA polymerase</keyword>
<protein>
    <recommendedName>
        <fullName evidence="9">Beta sliding clamp</fullName>
    </recommendedName>
</protein>
<dbReference type="PANTHER" id="PTHR30478">
    <property type="entry name" value="DNA POLYMERASE III SUBUNIT BETA"/>
    <property type="match status" value="1"/>
</dbReference>
<dbReference type="GO" id="GO:0009360">
    <property type="term" value="C:DNA polymerase III complex"/>
    <property type="evidence" value="ECO:0007669"/>
    <property type="project" value="InterPro"/>
</dbReference>
<dbReference type="InterPro" id="IPR001001">
    <property type="entry name" value="DNA_polIII_beta"/>
</dbReference>
<evidence type="ECO:0000256" key="2">
    <source>
        <dbReference type="ARBA" id="ARBA00010752"/>
    </source>
</evidence>
<dbReference type="Pfam" id="PF00712">
    <property type="entry name" value="DNA_pol3_beta"/>
    <property type="match status" value="1"/>
</dbReference>
<dbReference type="GO" id="GO:0008408">
    <property type="term" value="F:3'-5' exonuclease activity"/>
    <property type="evidence" value="ECO:0007669"/>
    <property type="project" value="InterPro"/>
</dbReference>
<evidence type="ECO:0000256" key="8">
    <source>
        <dbReference type="ARBA" id="ARBA00023125"/>
    </source>
</evidence>
<dbReference type="GO" id="GO:0006271">
    <property type="term" value="P:DNA strand elongation involved in DNA replication"/>
    <property type="evidence" value="ECO:0007669"/>
    <property type="project" value="TreeGrafter"/>
</dbReference>
<name>A0A2M7D7R3_9BACT</name>
<reference evidence="14" key="1">
    <citation type="submission" date="2017-09" db="EMBL/GenBank/DDBJ databases">
        <title>Depth-based differentiation of microbial function through sediment-hosted aquifers and enrichment of novel symbionts in the deep terrestrial subsurface.</title>
        <authorList>
            <person name="Probst A.J."/>
            <person name="Ladd B."/>
            <person name="Jarett J.K."/>
            <person name="Geller-Mcgrath D.E."/>
            <person name="Sieber C.M.K."/>
            <person name="Emerson J.B."/>
            <person name="Anantharaman K."/>
            <person name="Thomas B.C."/>
            <person name="Malmstrom R."/>
            <person name="Stieglmeier M."/>
            <person name="Klingl A."/>
            <person name="Woyke T."/>
            <person name="Ryan C.M."/>
            <person name="Banfield J.F."/>
        </authorList>
    </citation>
    <scope>NUCLEOTIDE SEQUENCE [LARGE SCALE GENOMIC DNA]</scope>
</reference>
<comment type="subcellular location">
    <subcellularLocation>
        <location evidence="1 9">Cytoplasm</location>
    </subcellularLocation>
</comment>
<proteinExistence type="inferred from homology"/>
<dbReference type="Proteomes" id="UP000230304">
    <property type="component" value="Unassembled WGS sequence"/>
</dbReference>
<keyword evidence="4 9" id="KW-0808">Transferase</keyword>
<keyword evidence="6 9" id="KW-0235">DNA replication</keyword>
<dbReference type="NCBIfam" id="TIGR00663">
    <property type="entry name" value="dnan"/>
    <property type="match status" value="1"/>
</dbReference>
<dbReference type="SUPFAM" id="SSF55979">
    <property type="entry name" value="DNA clamp"/>
    <property type="match status" value="3"/>
</dbReference>
<dbReference type="SMART" id="SM00480">
    <property type="entry name" value="POL3Bc"/>
    <property type="match status" value="1"/>
</dbReference>
<evidence type="ECO:0000313" key="13">
    <source>
        <dbReference type="EMBL" id="PIV42522.1"/>
    </source>
</evidence>
<dbReference type="AlphaFoldDB" id="A0A2M7D7R3"/>
<dbReference type="InterPro" id="IPR022634">
    <property type="entry name" value="DNA_polIII_beta_N"/>
</dbReference>
<evidence type="ECO:0000256" key="1">
    <source>
        <dbReference type="ARBA" id="ARBA00004496"/>
    </source>
</evidence>
<dbReference type="GO" id="GO:0005737">
    <property type="term" value="C:cytoplasm"/>
    <property type="evidence" value="ECO:0007669"/>
    <property type="project" value="UniProtKB-SubCell"/>
</dbReference>
<gene>
    <name evidence="13" type="primary">dnaN</name>
    <name evidence="13" type="ORF">COS26_01970</name>
</gene>
<dbReference type="Gene3D" id="3.70.10.10">
    <property type="match status" value="1"/>
</dbReference>
<dbReference type="Pfam" id="PF02767">
    <property type="entry name" value="DNA_pol3_beta_2"/>
    <property type="match status" value="1"/>
</dbReference>
<dbReference type="InterPro" id="IPR022637">
    <property type="entry name" value="DNA_polIII_beta_cen"/>
</dbReference>
<evidence type="ECO:0000259" key="11">
    <source>
        <dbReference type="Pfam" id="PF02767"/>
    </source>
</evidence>